<evidence type="ECO:0000256" key="4">
    <source>
        <dbReference type="ARBA" id="ARBA00022692"/>
    </source>
</evidence>
<evidence type="ECO:0000256" key="11">
    <source>
        <dbReference type="RuleBase" id="RU000488"/>
    </source>
</evidence>
<dbReference type="InterPro" id="IPR023395">
    <property type="entry name" value="MCP_dom_sf"/>
</dbReference>
<evidence type="ECO:0000256" key="8">
    <source>
        <dbReference type="ARBA" id="ARBA00023128"/>
    </source>
</evidence>
<comment type="similarity">
    <text evidence="2 11">Belongs to the mitochondrial carrier (TC 2.A.29) family.</text>
</comment>
<keyword evidence="8" id="KW-0496">Mitochondrion</keyword>
<proteinExistence type="inferred from homology"/>
<keyword evidence="5" id="KW-0677">Repeat</keyword>
<keyword evidence="9 10" id="KW-0472">Membrane</keyword>
<organism evidence="12">
    <name type="scientific">Bactrocera dorsalis</name>
    <name type="common">Oriental fruit fly</name>
    <name type="synonym">Dacus dorsalis</name>
    <dbReference type="NCBI Taxonomy" id="27457"/>
    <lineage>
        <taxon>Eukaryota</taxon>
        <taxon>Metazoa</taxon>
        <taxon>Ecdysozoa</taxon>
        <taxon>Arthropoda</taxon>
        <taxon>Hexapoda</taxon>
        <taxon>Insecta</taxon>
        <taxon>Pterygota</taxon>
        <taxon>Neoptera</taxon>
        <taxon>Endopterygota</taxon>
        <taxon>Diptera</taxon>
        <taxon>Brachycera</taxon>
        <taxon>Muscomorpha</taxon>
        <taxon>Tephritoidea</taxon>
        <taxon>Tephritidae</taxon>
        <taxon>Bactrocera</taxon>
        <taxon>Bactrocera</taxon>
    </lineage>
</organism>
<comment type="subcellular location">
    <subcellularLocation>
        <location evidence="1">Mitochondrion inner membrane</location>
        <topology evidence="1">Multi-pass membrane protein</topology>
    </subcellularLocation>
</comment>
<dbReference type="PROSITE" id="PS50920">
    <property type="entry name" value="SOLCAR"/>
    <property type="match status" value="3"/>
</dbReference>
<evidence type="ECO:0000256" key="7">
    <source>
        <dbReference type="ARBA" id="ARBA00022989"/>
    </source>
</evidence>
<evidence type="ECO:0000313" key="12">
    <source>
        <dbReference type="EMBL" id="JAC46144.1"/>
    </source>
</evidence>
<dbReference type="EMBL" id="GAKP01012808">
    <property type="protein sequence ID" value="JAC46144.1"/>
    <property type="molecule type" value="Transcribed_RNA"/>
</dbReference>
<dbReference type="PANTHER" id="PTHR46131:SF1">
    <property type="entry name" value="SD08549P"/>
    <property type="match status" value="1"/>
</dbReference>
<dbReference type="Pfam" id="PF00153">
    <property type="entry name" value="Mito_carr"/>
    <property type="match status" value="3"/>
</dbReference>
<protein>
    <submittedName>
        <fullName evidence="12">Solute carrier family 25 member 51</fullName>
    </submittedName>
</protein>
<evidence type="ECO:0000256" key="9">
    <source>
        <dbReference type="ARBA" id="ARBA00023136"/>
    </source>
</evidence>
<name>A0A034VUK9_BACDO</name>
<feature type="repeat" description="Solcar" evidence="10">
    <location>
        <begin position="211"/>
        <end position="298"/>
    </location>
</feature>
<dbReference type="EMBL" id="GAKP01012810">
    <property type="protein sequence ID" value="JAC46142.1"/>
    <property type="molecule type" value="Transcribed_RNA"/>
</dbReference>
<dbReference type="GO" id="GO:0005743">
    <property type="term" value="C:mitochondrial inner membrane"/>
    <property type="evidence" value="ECO:0007669"/>
    <property type="project" value="UniProtKB-SubCell"/>
</dbReference>
<dbReference type="PANTHER" id="PTHR46131">
    <property type="entry name" value="SD08549P"/>
    <property type="match status" value="1"/>
</dbReference>
<feature type="repeat" description="Solcar" evidence="10">
    <location>
        <begin position="29"/>
        <end position="109"/>
    </location>
</feature>
<dbReference type="KEGG" id="bdr:105230856"/>
<dbReference type="GO" id="GO:0051724">
    <property type="term" value="F:NAD transmembrane transporter activity"/>
    <property type="evidence" value="ECO:0007669"/>
    <property type="project" value="TreeGrafter"/>
</dbReference>
<evidence type="ECO:0000256" key="10">
    <source>
        <dbReference type="PROSITE-ProRule" id="PRU00282"/>
    </source>
</evidence>
<dbReference type="OrthoDB" id="2139348at2759"/>
<dbReference type="InterPro" id="IPR052465">
    <property type="entry name" value="Mito_NAD+_Carrier"/>
</dbReference>
<evidence type="ECO:0000256" key="2">
    <source>
        <dbReference type="ARBA" id="ARBA00006375"/>
    </source>
</evidence>
<keyword evidence="4 10" id="KW-0812">Transmembrane</keyword>
<dbReference type="Gene3D" id="1.50.40.10">
    <property type="entry name" value="Mitochondrial carrier domain"/>
    <property type="match status" value="1"/>
</dbReference>
<evidence type="ECO:0000256" key="1">
    <source>
        <dbReference type="ARBA" id="ARBA00004448"/>
    </source>
</evidence>
<accession>A0A034VUK9</accession>
<evidence type="ECO:0000256" key="6">
    <source>
        <dbReference type="ARBA" id="ARBA00022792"/>
    </source>
</evidence>
<keyword evidence="6" id="KW-0999">Mitochondrion inner membrane</keyword>
<keyword evidence="3 11" id="KW-0813">Transport</keyword>
<dbReference type="RefSeq" id="XP_011210154.2">
    <property type="nucleotide sequence ID" value="XM_011211852.4"/>
</dbReference>
<evidence type="ECO:0000256" key="5">
    <source>
        <dbReference type="ARBA" id="ARBA00022737"/>
    </source>
</evidence>
<dbReference type="GeneID" id="105230856"/>
<sequence length="300" mass="34070">MDNESKLRDVSSEALTTTPHIYTKSILTAFDWKEFACGCGAAFINIGVTYPIYKMIFRQMLHGVPITSAFGQLRHEGLGFLYRGIFPPMAQKTISLSIMFGVFDGSRRYLIDNFNINAYTVKIIAGITSGTVEAVLLPFERIQTLLAHSKYHAYFANTPRAFNYVLVHHGFLELYRGIVPVLWRNGPSNAMFFMLREEVSLFLPETTSKTSKAAQEFVAGAIIGASISTLFYPLNVIKVAMQSEMGQKSETMWTICKRIYFERGNRIKYFYRGCGFNSFRSFISWGIMNTAYENLKKIIS</sequence>
<gene>
    <name evidence="12" type="primary">MCAR1</name>
</gene>
<feature type="repeat" description="Solcar" evidence="10">
    <location>
        <begin position="117"/>
        <end position="202"/>
    </location>
</feature>
<reference evidence="12" key="1">
    <citation type="journal article" date="2014" name="BMC Genomics">
        <title>Characterizing the developmental transcriptome of the oriental fruit fly, Bactrocera dorsalis (Diptera: Tephritidae) through comparative genomic analysis with Drosophila melanogaster utilizing modENCODE datasets.</title>
        <authorList>
            <person name="Geib S.M."/>
            <person name="Calla B."/>
            <person name="Hall B."/>
            <person name="Hou S."/>
            <person name="Manoukis N.C."/>
        </authorList>
    </citation>
    <scope>NUCLEOTIDE SEQUENCE</scope>
    <source>
        <strain evidence="12">Punador</strain>
    </source>
</reference>
<dbReference type="AlphaFoldDB" id="A0A034VUK9"/>
<keyword evidence="7" id="KW-1133">Transmembrane helix</keyword>
<evidence type="ECO:0000256" key="3">
    <source>
        <dbReference type="ARBA" id="ARBA00022448"/>
    </source>
</evidence>
<dbReference type="InterPro" id="IPR018108">
    <property type="entry name" value="MCP_transmembrane"/>
</dbReference>
<dbReference type="SUPFAM" id="SSF103506">
    <property type="entry name" value="Mitochondrial carrier"/>
    <property type="match status" value="1"/>
</dbReference>